<sequence length="333" mass="36525">MNTMPSSILQSALWAEFQHGLGKKVHEESGDGWTFLAVLESTVLGRYLYCPHGPVAQDVAGFQQAVAALSRRAKAEGAHFVRLEPGHGGVETSHRMLTAAGLRKAPTDIQPQRTWMLDLTQDEKSLLAGMRPTSRNLHRNIHKKGVTIDTSSDPDDISILLGFLHEVSDRAGFRPQSDTYLELAAKTLMPSGAAKLFIARLDGQPIAAALSYETGTTRAYAHAAANDEHRRLNAAIPLLVTMILDAKKSGLTHFDMWGVSPEDEPEHPWAGFSRFKRSFGGFEVAYPGSWDLPVRHGMYRAYVLARLARGALRATASAARTAGSRARRYARRA</sequence>
<dbReference type="InterPro" id="IPR016181">
    <property type="entry name" value="Acyl_CoA_acyltransferase"/>
</dbReference>
<evidence type="ECO:0000313" key="9">
    <source>
        <dbReference type="Proteomes" id="UP000547458"/>
    </source>
</evidence>
<dbReference type="RefSeq" id="WP_245192246.1">
    <property type="nucleotide sequence ID" value="NZ_JAATJL010000001.1"/>
</dbReference>
<proteinExistence type="inferred from homology"/>
<dbReference type="InterPro" id="IPR000182">
    <property type="entry name" value="GNAT_dom"/>
</dbReference>
<dbReference type="PANTHER" id="PTHR36174:SF1">
    <property type="entry name" value="LIPID II:GLYCINE GLYCYLTRANSFERASE"/>
    <property type="match status" value="1"/>
</dbReference>
<name>A0A846RF94_9MICC</name>
<dbReference type="InterPro" id="IPR003447">
    <property type="entry name" value="FEMABX"/>
</dbReference>
<dbReference type="InterPro" id="IPR050644">
    <property type="entry name" value="PG_Glycine_Bridge_Synth"/>
</dbReference>
<evidence type="ECO:0000256" key="6">
    <source>
        <dbReference type="ARBA" id="ARBA00023316"/>
    </source>
</evidence>
<keyword evidence="6" id="KW-0961">Cell wall biogenesis/degradation</keyword>
<keyword evidence="5" id="KW-0012">Acyltransferase</keyword>
<comment type="caution">
    <text evidence="8">The sequence shown here is derived from an EMBL/GenBank/DDBJ whole genome shotgun (WGS) entry which is preliminary data.</text>
</comment>
<protein>
    <submittedName>
        <fullName evidence="8">Lipid II:glycine glycyltransferase (Peptidoglycan interpeptide bridge formation enzyme)</fullName>
    </submittedName>
</protein>
<dbReference type="GO" id="GO:0008360">
    <property type="term" value="P:regulation of cell shape"/>
    <property type="evidence" value="ECO:0007669"/>
    <property type="project" value="UniProtKB-KW"/>
</dbReference>
<evidence type="ECO:0000313" key="8">
    <source>
        <dbReference type="EMBL" id="NJC21743.1"/>
    </source>
</evidence>
<keyword evidence="9" id="KW-1185">Reference proteome</keyword>
<dbReference type="SUPFAM" id="SSF55729">
    <property type="entry name" value="Acyl-CoA N-acyltransferases (Nat)"/>
    <property type="match status" value="2"/>
</dbReference>
<dbReference type="PANTHER" id="PTHR36174">
    <property type="entry name" value="LIPID II:GLYCINE GLYCYLTRANSFERASE"/>
    <property type="match status" value="1"/>
</dbReference>
<comment type="similarity">
    <text evidence="1">Belongs to the FemABX family.</text>
</comment>
<dbReference type="PROSITE" id="PS51191">
    <property type="entry name" value="FEMABX"/>
    <property type="match status" value="1"/>
</dbReference>
<reference evidence="8 9" key="1">
    <citation type="submission" date="2020-03" db="EMBL/GenBank/DDBJ databases">
        <title>Sequencing the genomes of 1000 actinobacteria strains.</title>
        <authorList>
            <person name="Klenk H.-P."/>
        </authorList>
    </citation>
    <scope>NUCLEOTIDE SEQUENCE [LARGE SCALE GENOMIC DNA]</scope>
    <source>
        <strain evidence="8 9">DSM 16403</strain>
    </source>
</reference>
<keyword evidence="4" id="KW-0573">Peptidoglycan synthesis</keyword>
<dbReference type="Proteomes" id="UP000547458">
    <property type="component" value="Unassembled WGS sequence"/>
</dbReference>
<organism evidence="8 9">
    <name type="scientific">Arthrobacter pigmenti</name>
    <dbReference type="NCBI Taxonomy" id="271432"/>
    <lineage>
        <taxon>Bacteria</taxon>
        <taxon>Bacillati</taxon>
        <taxon>Actinomycetota</taxon>
        <taxon>Actinomycetes</taxon>
        <taxon>Micrococcales</taxon>
        <taxon>Micrococcaceae</taxon>
        <taxon>Arthrobacter</taxon>
    </lineage>
</organism>
<evidence type="ECO:0000256" key="4">
    <source>
        <dbReference type="ARBA" id="ARBA00022984"/>
    </source>
</evidence>
<keyword evidence="3" id="KW-0133">Cell shape</keyword>
<evidence type="ECO:0000256" key="1">
    <source>
        <dbReference type="ARBA" id="ARBA00009943"/>
    </source>
</evidence>
<evidence type="ECO:0000256" key="5">
    <source>
        <dbReference type="ARBA" id="ARBA00023315"/>
    </source>
</evidence>
<evidence type="ECO:0000256" key="3">
    <source>
        <dbReference type="ARBA" id="ARBA00022960"/>
    </source>
</evidence>
<gene>
    <name evidence="8" type="ORF">BJ994_000819</name>
</gene>
<evidence type="ECO:0000256" key="2">
    <source>
        <dbReference type="ARBA" id="ARBA00022679"/>
    </source>
</evidence>
<dbReference type="AlphaFoldDB" id="A0A846RF94"/>
<keyword evidence="2 8" id="KW-0808">Transferase</keyword>
<dbReference type="GO" id="GO:0016747">
    <property type="term" value="F:acyltransferase activity, transferring groups other than amino-acyl groups"/>
    <property type="evidence" value="ECO:0007669"/>
    <property type="project" value="InterPro"/>
</dbReference>
<feature type="domain" description="N-acetyltransferase" evidence="7">
    <location>
        <begin position="146"/>
        <end position="293"/>
    </location>
</feature>
<dbReference type="GO" id="GO:0016755">
    <property type="term" value="F:aminoacyltransferase activity"/>
    <property type="evidence" value="ECO:0007669"/>
    <property type="project" value="InterPro"/>
</dbReference>
<dbReference type="EMBL" id="JAATJL010000001">
    <property type="protein sequence ID" value="NJC21743.1"/>
    <property type="molecule type" value="Genomic_DNA"/>
</dbReference>
<dbReference type="Gene3D" id="3.40.630.30">
    <property type="match status" value="1"/>
</dbReference>
<dbReference type="Pfam" id="PF02388">
    <property type="entry name" value="FemAB"/>
    <property type="match status" value="1"/>
</dbReference>
<dbReference type="GO" id="GO:0009252">
    <property type="term" value="P:peptidoglycan biosynthetic process"/>
    <property type="evidence" value="ECO:0007669"/>
    <property type="project" value="UniProtKB-KW"/>
</dbReference>
<dbReference type="GO" id="GO:0071555">
    <property type="term" value="P:cell wall organization"/>
    <property type="evidence" value="ECO:0007669"/>
    <property type="project" value="UniProtKB-KW"/>
</dbReference>
<evidence type="ECO:0000259" key="7">
    <source>
        <dbReference type="PROSITE" id="PS51186"/>
    </source>
</evidence>
<dbReference type="PROSITE" id="PS51186">
    <property type="entry name" value="GNAT"/>
    <property type="match status" value="1"/>
</dbReference>
<accession>A0A846RF94</accession>